<accession>A0A944CES4</accession>
<dbReference type="RefSeq" id="WP_213216142.1">
    <property type="nucleotide sequence ID" value="NZ_QTKU01000002.1"/>
</dbReference>
<dbReference type="AlphaFoldDB" id="A0A944CES4"/>
<organism evidence="3 4">
    <name type="scientific">Roseibium polysiphoniae</name>
    <dbReference type="NCBI Taxonomy" id="2571221"/>
    <lineage>
        <taxon>Bacteria</taxon>
        <taxon>Pseudomonadati</taxon>
        <taxon>Pseudomonadota</taxon>
        <taxon>Alphaproteobacteria</taxon>
        <taxon>Hyphomicrobiales</taxon>
        <taxon>Stappiaceae</taxon>
        <taxon>Roseibium</taxon>
    </lineage>
</organism>
<reference evidence="3" key="1">
    <citation type="submission" date="2018-08" db="EMBL/GenBank/DDBJ databases">
        <authorList>
            <person name="Jin W."/>
            <person name="Wang H."/>
            <person name="Yang Y."/>
            <person name="Li M."/>
            <person name="Liu J."/>
        </authorList>
    </citation>
    <scope>NUCLEOTIDE SEQUENCE</scope>
    <source>
        <strain evidence="3">AESS21</strain>
    </source>
</reference>
<dbReference type="GO" id="GO:0009404">
    <property type="term" value="P:toxin metabolic process"/>
    <property type="evidence" value="ECO:0007669"/>
    <property type="project" value="UniProtKB-UniRule"/>
</dbReference>
<dbReference type="GO" id="GO:0031640">
    <property type="term" value="P:killing of cells of another organism"/>
    <property type="evidence" value="ECO:0007669"/>
    <property type="project" value="UniProtKB-KW"/>
</dbReference>
<reference evidence="3" key="2">
    <citation type="journal article" date="2021" name="Microorganisms">
        <title>Bacterial Dimethylsulfoniopropionate Biosynthesis in the East China Sea.</title>
        <authorList>
            <person name="Liu J."/>
            <person name="Zhang Y."/>
            <person name="Liu J."/>
            <person name="Zhong H."/>
            <person name="Williams B.T."/>
            <person name="Zheng Y."/>
            <person name="Curson A.R.J."/>
            <person name="Sun C."/>
            <person name="Sun H."/>
            <person name="Song D."/>
            <person name="Wagner Mackenzie B."/>
            <person name="Bermejo Martinez A."/>
            <person name="Todd J.D."/>
            <person name="Zhang X.H."/>
        </authorList>
    </citation>
    <scope>NUCLEOTIDE SEQUENCE</scope>
    <source>
        <strain evidence="3">AESS21</strain>
    </source>
</reference>
<evidence type="ECO:0000313" key="3">
    <source>
        <dbReference type="EMBL" id="MBS8260643.1"/>
    </source>
</evidence>
<dbReference type="Proteomes" id="UP000705379">
    <property type="component" value="Unassembled WGS sequence"/>
</dbReference>
<dbReference type="GO" id="GO:0005737">
    <property type="term" value="C:cytoplasm"/>
    <property type="evidence" value="ECO:0007669"/>
    <property type="project" value="UniProtKB-SubCell"/>
</dbReference>
<keyword evidence="2" id="KW-0963">Cytoplasm</keyword>
<dbReference type="InterPro" id="IPR003996">
    <property type="entry name" value="RTX_toxin-activating_protC_bac"/>
</dbReference>
<dbReference type="GO" id="GO:0016746">
    <property type="term" value="F:acyltransferase activity"/>
    <property type="evidence" value="ECO:0007669"/>
    <property type="project" value="UniProtKB-UniRule"/>
</dbReference>
<evidence type="ECO:0000256" key="2">
    <source>
        <dbReference type="RuleBase" id="RU368102"/>
    </source>
</evidence>
<comment type="similarity">
    <text evidence="1 2">Belongs to the RTX toxin acyltransferase family.</text>
</comment>
<keyword evidence="2" id="KW-0204">Cytolysis</keyword>
<comment type="function">
    <text evidence="2">Involved in fatty acylation of protoxin at internal lysine residues, thereby converting it to the active toxin.</text>
</comment>
<comment type="caution">
    <text evidence="3">The sequence shown here is derived from an EMBL/GenBank/DDBJ whole genome shotgun (WGS) entry which is preliminary data.</text>
</comment>
<proteinExistence type="inferred from homology"/>
<dbReference type="EMBL" id="QTKU01000002">
    <property type="protein sequence ID" value="MBS8260643.1"/>
    <property type="molecule type" value="Genomic_DNA"/>
</dbReference>
<evidence type="ECO:0000313" key="4">
    <source>
        <dbReference type="Proteomes" id="UP000705379"/>
    </source>
</evidence>
<keyword evidence="2" id="KW-0012">Acyltransferase</keyword>
<keyword evidence="2" id="KW-0808">Transferase</keyword>
<dbReference type="EC" id="2.3.1.-" evidence="2"/>
<protein>
    <recommendedName>
        <fullName evidence="2">RTX toxin-activating lysine-acyltransferase</fullName>
        <ecNumber evidence="2">2.3.1.-</ecNumber>
    </recommendedName>
</protein>
<sequence>MTNSEPVCIESVPVKAQTAVLGGLVWLCQHSELHRNYPVGMLLNRVAGSLELNQYRYYENENGVPIGFCNWALLSDIDLADALAGNMVFEPCHWRSGGNLFFPEFLAPFGHCRMIVRDIRQNIVPPSVRGWSLRGQVNEDGTQQAQKKHRFVNA</sequence>
<evidence type="ECO:0000256" key="1">
    <source>
        <dbReference type="ARBA" id="ARBA00005686"/>
    </source>
</evidence>
<gene>
    <name evidence="3" type="ORF">DYI23_10470</name>
</gene>
<name>A0A944CES4_9HYPH</name>
<dbReference type="Pfam" id="PF02794">
    <property type="entry name" value="HlyC"/>
    <property type="match status" value="1"/>
</dbReference>
<comment type="subcellular location">
    <subcellularLocation>
        <location evidence="2">Cytoplasm</location>
    </subcellularLocation>
</comment>